<name>A0A2X1ZWM2_9FIRM</name>
<gene>
    <name evidence="4" type="primary">rbsA</name>
    <name evidence="4" type="ORF">NCTC13076_01488</name>
</gene>
<dbReference type="PANTHER" id="PTHR43790:SF4">
    <property type="entry name" value="GUANOSINE IMPORT ATP-BINDING PROTEIN NUPO"/>
    <property type="match status" value="1"/>
</dbReference>
<dbReference type="PROSITE" id="PS50893">
    <property type="entry name" value="ABC_TRANSPORTER_2"/>
    <property type="match status" value="2"/>
</dbReference>
<dbReference type="SMART" id="SM00382">
    <property type="entry name" value="AAA"/>
    <property type="match status" value="2"/>
</dbReference>
<dbReference type="EMBL" id="UATM01000032">
    <property type="protein sequence ID" value="SPY48405.1"/>
    <property type="molecule type" value="Genomic_DNA"/>
</dbReference>
<dbReference type="CDD" id="cd03215">
    <property type="entry name" value="ABC_Carb_Monos_II"/>
    <property type="match status" value="1"/>
</dbReference>
<organism evidence="4 5">
    <name type="scientific">Peptoniphilus harei</name>
    <dbReference type="NCBI Taxonomy" id="54005"/>
    <lineage>
        <taxon>Bacteria</taxon>
        <taxon>Bacillati</taxon>
        <taxon>Bacillota</taxon>
        <taxon>Tissierellia</taxon>
        <taxon>Tissierellales</taxon>
        <taxon>Peptoniphilaceae</taxon>
        <taxon>Peptoniphilus</taxon>
    </lineage>
</organism>
<dbReference type="InterPro" id="IPR017871">
    <property type="entry name" value="ABC_transporter-like_CS"/>
</dbReference>
<dbReference type="PANTHER" id="PTHR43790">
    <property type="entry name" value="CARBOHYDRATE TRANSPORT ATP-BINDING PROTEIN MG119-RELATED"/>
    <property type="match status" value="1"/>
</dbReference>
<dbReference type="Gene3D" id="3.40.50.300">
    <property type="entry name" value="P-loop containing nucleotide triphosphate hydrolases"/>
    <property type="match status" value="2"/>
</dbReference>
<protein>
    <submittedName>
        <fullName evidence="4">Ribose import ATP-binding protein RbsA</fullName>
        <ecNumber evidence="4">3.6.3.17</ecNumber>
    </submittedName>
</protein>
<dbReference type="PROSITE" id="PS00211">
    <property type="entry name" value="ABC_TRANSPORTER_1"/>
    <property type="match status" value="1"/>
</dbReference>
<dbReference type="GO" id="GO:0005524">
    <property type="term" value="F:ATP binding"/>
    <property type="evidence" value="ECO:0007669"/>
    <property type="project" value="UniProtKB-KW"/>
</dbReference>
<dbReference type="Proteomes" id="UP000250070">
    <property type="component" value="Unassembled WGS sequence"/>
</dbReference>
<dbReference type="InterPro" id="IPR050107">
    <property type="entry name" value="ABC_carbohydrate_import_ATPase"/>
</dbReference>
<dbReference type="InterPro" id="IPR003593">
    <property type="entry name" value="AAA+_ATPase"/>
</dbReference>
<feature type="domain" description="ABC transporter" evidence="3">
    <location>
        <begin position="7"/>
        <end position="259"/>
    </location>
</feature>
<keyword evidence="2 4" id="KW-0067">ATP-binding</keyword>
<reference evidence="4 5" key="1">
    <citation type="submission" date="2018-06" db="EMBL/GenBank/DDBJ databases">
        <authorList>
            <consortium name="Pathogen Informatics"/>
            <person name="Doyle S."/>
        </authorList>
    </citation>
    <scope>NUCLEOTIDE SEQUENCE [LARGE SCALE GENOMIC DNA]</scope>
    <source>
        <strain evidence="4 5">NCTC13076</strain>
    </source>
</reference>
<dbReference type="GO" id="GO:0016887">
    <property type="term" value="F:ATP hydrolysis activity"/>
    <property type="evidence" value="ECO:0007669"/>
    <property type="project" value="InterPro"/>
</dbReference>
<dbReference type="InterPro" id="IPR003439">
    <property type="entry name" value="ABC_transporter-like_ATP-bd"/>
</dbReference>
<evidence type="ECO:0000313" key="5">
    <source>
        <dbReference type="Proteomes" id="UP000250070"/>
    </source>
</evidence>
<evidence type="ECO:0000313" key="4">
    <source>
        <dbReference type="EMBL" id="SPY48405.1"/>
    </source>
</evidence>
<dbReference type="Pfam" id="PF00005">
    <property type="entry name" value="ABC_tran"/>
    <property type="match status" value="2"/>
</dbReference>
<keyword evidence="1" id="KW-0547">Nucleotide-binding</keyword>
<feature type="domain" description="ABC transporter" evidence="3">
    <location>
        <begin position="277"/>
        <end position="527"/>
    </location>
</feature>
<evidence type="ECO:0000259" key="3">
    <source>
        <dbReference type="PROSITE" id="PS50893"/>
    </source>
</evidence>
<keyword evidence="4" id="KW-0378">Hydrolase</keyword>
<proteinExistence type="predicted"/>
<evidence type="ECO:0000256" key="2">
    <source>
        <dbReference type="ARBA" id="ARBA00022840"/>
    </source>
</evidence>
<sequence>MLTNSLLEVKNVSKSFGENTVLKDVNFSLNRGEILGLVGENGAGKSTLMNIIFGMEVIRETGGYNGEIYFDGKLIDFKNPIDALNAGIGMVHQEFSLIPGFTVAENITLDMEETNSSVISKVFGKKLESIDAKENLKIAGKSLDTLEVKIDTNALVSEMPVGHKQFIEIAREMTRKDVKLIIMDEPTAVLTETEANNLTDSLRTLANLGISIIFITHRLREITSVCNQVVVLRDGEIIEDRKNENLSIEEIAEWMVGRDGEKKLAKERLAKNLDSNDHIMEIEHLWVDMPGEAVYDVNLSVVRGEILGIAGLAGQGKLGIPNGILGTYPVGGKITYNGKELKLGDTLDILRNKIAFVSEDRRGVGLLLEEPIFWNIAFNAMQVQEKFIKKILGFKFRDEAKMRELSDEYIKSLAIKTTGSHQKAGNLSGGNQQKVCLAKAFAMEPDLLFVSEPTRGIDIGAKELVLDALKESNEKDDTTIVMVSSELEELRSICDRIAVICEGKIAGILPASADPTNFGLLMSGEGELGND</sequence>
<accession>A0A2X1ZWM2</accession>
<evidence type="ECO:0000256" key="1">
    <source>
        <dbReference type="ARBA" id="ARBA00022741"/>
    </source>
</evidence>
<dbReference type="AlphaFoldDB" id="A0A2X1ZWM2"/>
<dbReference type="CDD" id="cd03216">
    <property type="entry name" value="ABC_Carb_Monos_I"/>
    <property type="match status" value="1"/>
</dbReference>
<dbReference type="EC" id="3.6.3.17" evidence="4"/>
<dbReference type="InterPro" id="IPR027417">
    <property type="entry name" value="P-loop_NTPase"/>
</dbReference>
<dbReference type="STRING" id="54005.HMPREF3229_01327"/>
<dbReference type="SUPFAM" id="SSF52540">
    <property type="entry name" value="P-loop containing nucleoside triphosphate hydrolases"/>
    <property type="match status" value="2"/>
</dbReference>